<keyword evidence="5" id="KW-0963">Cytoplasm</keyword>
<dbReference type="PANTHER" id="PTHR11579:SF0">
    <property type="entry name" value="PROTEIN-L-ISOASPARTATE(D-ASPARTATE) O-METHYLTRANSFERASE"/>
    <property type="match status" value="1"/>
</dbReference>
<evidence type="ECO:0000256" key="3">
    <source>
        <dbReference type="ARBA" id="ARBA00011890"/>
    </source>
</evidence>
<dbReference type="PANTHER" id="PTHR11579">
    <property type="entry name" value="PROTEIN-L-ISOASPARTATE O-METHYLTRANSFERASE"/>
    <property type="match status" value="1"/>
</dbReference>
<keyword evidence="13" id="KW-1185">Reference proteome</keyword>
<evidence type="ECO:0000256" key="7">
    <source>
        <dbReference type="ARBA" id="ARBA00022679"/>
    </source>
</evidence>
<comment type="caution">
    <text evidence="12">The sequence shown here is derived from an EMBL/GenBank/DDBJ whole genome shotgun (WGS) entry which is preliminary data.</text>
</comment>
<evidence type="ECO:0000256" key="11">
    <source>
        <dbReference type="ARBA" id="ARBA00031350"/>
    </source>
</evidence>
<keyword evidence="8" id="KW-0949">S-adenosyl-L-methionine</keyword>
<evidence type="ECO:0000256" key="5">
    <source>
        <dbReference type="ARBA" id="ARBA00022490"/>
    </source>
</evidence>
<keyword evidence="6" id="KW-0489">Methyltransferase</keyword>
<sequence>MTTGIGEGTRALVAGLNAVGVLPTAYCAAFEAVDRAGFVPARVWCSGDTGPGYLAVDRAGDPQAWAKAVYAPARTAIVTQFDDGAVTWPEVGDRPTSSASAPTAVAGMLRVLGPEPGERICEVGTGTGYNAALLAEIVGGTGAVTTVEVDPVVASAARERLAATGYDTERGGGLANVTTWTGDGATVEAPAGQLWDRVIATVGVPLGRIPYTWVEHTRPGGVVVAPVYADFTADPLVRLVVGTDGIARGHADAKLTVAFMQLRAERSARAAMNEIRWDDPAAAVRHTTMDPWDPLHDRDWCWAVAVAMPSCRWHSYPAGRRSPRRLILLADPVSGAWASVHPDVDGELTVRQAGPRRLADEVLAAITWFARRGAPPLETWLWEVGPDHQSVTLPDTPT</sequence>
<evidence type="ECO:0000256" key="4">
    <source>
        <dbReference type="ARBA" id="ARBA00013346"/>
    </source>
</evidence>
<evidence type="ECO:0000256" key="8">
    <source>
        <dbReference type="ARBA" id="ARBA00022691"/>
    </source>
</evidence>
<dbReference type="EMBL" id="JBHUKU010000008">
    <property type="protein sequence ID" value="MFD2460251.1"/>
    <property type="molecule type" value="Genomic_DNA"/>
</dbReference>
<evidence type="ECO:0000256" key="1">
    <source>
        <dbReference type="ARBA" id="ARBA00004496"/>
    </source>
</evidence>
<dbReference type="Gene3D" id="3.40.50.150">
    <property type="entry name" value="Vaccinia Virus protein VP39"/>
    <property type="match status" value="1"/>
</dbReference>
<dbReference type="SUPFAM" id="SSF53335">
    <property type="entry name" value="S-adenosyl-L-methionine-dependent methyltransferases"/>
    <property type="match status" value="1"/>
</dbReference>
<gene>
    <name evidence="12" type="ORF">ACFSYJ_16695</name>
</gene>
<protein>
    <recommendedName>
        <fullName evidence="4">Protein-L-isoaspartate O-methyltransferase</fullName>
        <ecNumber evidence="3">2.1.1.77</ecNumber>
    </recommendedName>
    <alternativeName>
        <fullName evidence="11">L-isoaspartyl protein carboxyl methyltransferase</fullName>
    </alternativeName>
    <alternativeName>
        <fullName evidence="9">Protein L-isoaspartyl methyltransferase</fullName>
    </alternativeName>
    <alternativeName>
        <fullName evidence="10">Protein-beta-aspartate methyltransferase</fullName>
    </alternativeName>
</protein>
<name>A0ABW5GFF3_9PSEU</name>
<dbReference type="RefSeq" id="WP_345398143.1">
    <property type="nucleotide sequence ID" value="NZ_BAABHG010000009.1"/>
</dbReference>
<dbReference type="CDD" id="cd02440">
    <property type="entry name" value="AdoMet_MTases"/>
    <property type="match status" value="1"/>
</dbReference>
<evidence type="ECO:0000256" key="10">
    <source>
        <dbReference type="ARBA" id="ARBA00031323"/>
    </source>
</evidence>
<reference evidence="13" key="1">
    <citation type="journal article" date="2019" name="Int. J. Syst. Evol. Microbiol.">
        <title>The Global Catalogue of Microorganisms (GCM) 10K type strain sequencing project: providing services to taxonomists for standard genome sequencing and annotation.</title>
        <authorList>
            <consortium name="The Broad Institute Genomics Platform"/>
            <consortium name="The Broad Institute Genome Sequencing Center for Infectious Disease"/>
            <person name="Wu L."/>
            <person name="Ma J."/>
        </authorList>
    </citation>
    <scope>NUCLEOTIDE SEQUENCE [LARGE SCALE GENOMIC DNA]</scope>
    <source>
        <strain evidence="13">CGMCC 4.7643</strain>
    </source>
</reference>
<evidence type="ECO:0000256" key="6">
    <source>
        <dbReference type="ARBA" id="ARBA00022603"/>
    </source>
</evidence>
<keyword evidence="7" id="KW-0808">Transferase</keyword>
<dbReference type="EC" id="2.1.1.77" evidence="3"/>
<comment type="similarity">
    <text evidence="2">Belongs to the methyltransferase superfamily. L-isoaspartyl/D-aspartyl protein methyltransferase family.</text>
</comment>
<comment type="subcellular location">
    <subcellularLocation>
        <location evidence="1">Cytoplasm</location>
    </subcellularLocation>
</comment>
<evidence type="ECO:0000313" key="13">
    <source>
        <dbReference type="Proteomes" id="UP001597419"/>
    </source>
</evidence>
<accession>A0ABW5GFF3</accession>
<evidence type="ECO:0000256" key="2">
    <source>
        <dbReference type="ARBA" id="ARBA00005369"/>
    </source>
</evidence>
<dbReference type="InterPro" id="IPR029063">
    <property type="entry name" value="SAM-dependent_MTases_sf"/>
</dbReference>
<evidence type="ECO:0000313" key="12">
    <source>
        <dbReference type="EMBL" id="MFD2460251.1"/>
    </source>
</evidence>
<organism evidence="12 13">
    <name type="scientific">Amycolatopsis samaneae</name>
    <dbReference type="NCBI Taxonomy" id="664691"/>
    <lineage>
        <taxon>Bacteria</taxon>
        <taxon>Bacillati</taxon>
        <taxon>Actinomycetota</taxon>
        <taxon>Actinomycetes</taxon>
        <taxon>Pseudonocardiales</taxon>
        <taxon>Pseudonocardiaceae</taxon>
        <taxon>Amycolatopsis</taxon>
    </lineage>
</organism>
<evidence type="ECO:0000256" key="9">
    <source>
        <dbReference type="ARBA" id="ARBA00030757"/>
    </source>
</evidence>
<proteinExistence type="inferred from homology"/>
<dbReference type="Pfam" id="PF01135">
    <property type="entry name" value="PCMT"/>
    <property type="match status" value="1"/>
</dbReference>
<dbReference type="Proteomes" id="UP001597419">
    <property type="component" value="Unassembled WGS sequence"/>
</dbReference>
<dbReference type="InterPro" id="IPR000682">
    <property type="entry name" value="PCMT"/>
</dbReference>